<dbReference type="EC" id="2.7.7.65" evidence="1"/>
<dbReference type="EMBL" id="FOWR01000045">
    <property type="protein sequence ID" value="SFQ15802.1"/>
    <property type="molecule type" value="Genomic_DNA"/>
</dbReference>
<evidence type="ECO:0000313" key="5">
    <source>
        <dbReference type="EMBL" id="SFQ15802.1"/>
    </source>
</evidence>
<dbReference type="SUPFAM" id="SSF55073">
    <property type="entry name" value="Nucleotide cyclase"/>
    <property type="match status" value="1"/>
</dbReference>
<dbReference type="InterPro" id="IPR043128">
    <property type="entry name" value="Rev_trsase/Diguanyl_cyclase"/>
</dbReference>
<comment type="catalytic activity">
    <reaction evidence="2">
        <text>2 GTP = 3',3'-c-di-GMP + 2 diphosphate</text>
        <dbReference type="Rhea" id="RHEA:24898"/>
        <dbReference type="ChEBI" id="CHEBI:33019"/>
        <dbReference type="ChEBI" id="CHEBI:37565"/>
        <dbReference type="ChEBI" id="CHEBI:58805"/>
        <dbReference type="EC" id="2.7.7.65"/>
    </reaction>
</comment>
<keyword evidence="3" id="KW-0472">Membrane</keyword>
<dbReference type="Proteomes" id="UP000182692">
    <property type="component" value="Unassembled WGS sequence"/>
</dbReference>
<feature type="transmembrane region" description="Helical" evidence="3">
    <location>
        <begin position="95"/>
        <end position="114"/>
    </location>
</feature>
<evidence type="ECO:0000313" key="6">
    <source>
        <dbReference type="Proteomes" id="UP000182692"/>
    </source>
</evidence>
<dbReference type="STRING" id="1121869.SAMN03084138_04209"/>
<dbReference type="InterPro" id="IPR029787">
    <property type="entry name" value="Nucleotide_cyclase"/>
</dbReference>
<gene>
    <name evidence="5" type="ORF">SAMN03084138_04209</name>
</gene>
<dbReference type="PANTHER" id="PTHR45138">
    <property type="entry name" value="REGULATORY COMPONENTS OF SENSORY TRANSDUCTION SYSTEM"/>
    <property type="match status" value="1"/>
</dbReference>
<dbReference type="SMART" id="SM00267">
    <property type="entry name" value="GGDEF"/>
    <property type="match status" value="1"/>
</dbReference>
<dbReference type="PANTHER" id="PTHR45138:SF9">
    <property type="entry name" value="DIGUANYLATE CYCLASE DGCM-RELATED"/>
    <property type="match status" value="1"/>
</dbReference>
<feature type="transmembrane region" description="Helical" evidence="3">
    <location>
        <begin position="66"/>
        <end position="83"/>
    </location>
</feature>
<dbReference type="RefSeq" id="WP_074928485.1">
    <property type="nucleotide sequence ID" value="NZ_FOWR01000045.1"/>
</dbReference>
<feature type="transmembrane region" description="Helical" evidence="3">
    <location>
        <begin position="12"/>
        <end position="32"/>
    </location>
</feature>
<dbReference type="InterPro" id="IPR050469">
    <property type="entry name" value="Diguanylate_Cyclase"/>
</dbReference>
<evidence type="ECO:0000259" key="4">
    <source>
        <dbReference type="PROSITE" id="PS50887"/>
    </source>
</evidence>
<dbReference type="PROSITE" id="PS50887">
    <property type="entry name" value="GGDEF"/>
    <property type="match status" value="1"/>
</dbReference>
<reference evidence="5 6" key="1">
    <citation type="submission" date="2016-10" db="EMBL/GenBank/DDBJ databases">
        <authorList>
            <person name="de Groot N.N."/>
        </authorList>
    </citation>
    <scope>NUCLEOTIDE SEQUENCE [LARGE SCALE GENOMIC DNA]</scope>
    <source>
        <strain evidence="5 6">DSM 15893</strain>
    </source>
</reference>
<dbReference type="AlphaFoldDB" id="A0A1I5W7S0"/>
<dbReference type="InterPro" id="IPR000160">
    <property type="entry name" value="GGDEF_dom"/>
</dbReference>
<protein>
    <recommendedName>
        <fullName evidence="1">diguanylate cyclase</fullName>
        <ecNumber evidence="1">2.7.7.65</ecNumber>
    </recommendedName>
</protein>
<dbReference type="Gene3D" id="3.30.70.270">
    <property type="match status" value="1"/>
</dbReference>
<proteinExistence type="predicted"/>
<dbReference type="Pfam" id="PF00990">
    <property type="entry name" value="GGDEF"/>
    <property type="match status" value="1"/>
</dbReference>
<dbReference type="OrthoDB" id="70510at2"/>
<feature type="domain" description="GGDEF" evidence="4">
    <location>
        <begin position="169"/>
        <end position="284"/>
    </location>
</feature>
<sequence length="284" mass="33085">MALNVFLTRWIFHLFTWSFLVVFLVWIVLSATLDDAGIYEEMLCLGLGISMAYECVLHKKTLKERWLWLGWAIFGVGNLLDVLDEIINNEELRLLYLDTSLKILGIMVICYAFLKQILSREKLIHRLAEEARINTSLRDRLYRDARIDELTQLGNRRACFEKMNQLNKTNDVLYYLDLDNFKQCNDNYGHQVGDKVLNIFGRYMTEYFGTHLSFRVGGDEFVAFGPGKEDLDTLTKKLVPGIEKYGVSVSIGMIELSAHDNIDELLNMADQEMYRVKFRRQPRV</sequence>
<organism evidence="5 6">
    <name type="scientific">Enterovibrio norvegicus DSM 15893</name>
    <dbReference type="NCBI Taxonomy" id="1121869"/>
    <lineage>
        <taxon>Bacteria</taxon>
        <taxon>Pseudomonadati</taxon>
        <taxon>Pseudomonadota</taxon>
        <taxon>Gammaproteobacteria</taxon>
        <taxon>Vibrionales</taxon>
        <taxon>Vibrionaceae</taxon>
        <taxon>Enterovibrio</taxon>
    </lineage>
</organism>
<dbReference type="GeneID" id="35873271"/>
<dbReference type="GO" id="GO:0052621">
    <property type="term" value="F:diguanylate cyclase activity"/>
    <property type="evidence" value="ECO:0007669"/>
    <property type="project" value="UniProtKB-EC"/>
</dbReference>
<evidence type="ECO:0000256" key="1">
    <source>
        <dbReference type="ARBA" id="ARBA00012528"/>
    </source>
</evidence>
<name>A0A1I5W7S0_9GAMM</name>
<accession>A0A1I5W7S0</accession>
<dbReference type="NCBIfam" id="TIGR00254">
    <property type="entry name" value="GGDEF"/>
    <property type="match status" value="1"/>
</dbReference>
<evidence type="ECO:0000256" key="3">
    <source>
        <dbReference type="SAM" id="Phobius"/>
    </source>
</evidence>
<keyword evidence="3" id="KW-1133">Transmembrane helix</keyword>
<evidence type="ECO:0000256" key="2">
    <source>
        <dbReference type="ARBA" id="ARBA00034247"/>
    </source>
</evidence>
<keyword evidence="3" id="KW-0812">Transmembrane</keyword>
<dbReference type="CDD" id="cd01949">
    <property type="entry name" value="GGDEF"/>
    <property type="match status" value="1"/>
</dbReference>